<name>X0WAA8_9ZZZZ</name>
<dbReference type="EMBL" id="BARS01027232">
    <property type="protein sequence ID" value="GAG09596.1"/>
    <property type="molecule type" value="Genomic_DNA"/>
</dbReference>
<evidence type="ECO:0000313" key="1">
    <source>
        <dbReference type="EMBL" id="GAG09596.1"/>
    </source>
</evidence>
<comment type="caution">
    <text evidence="1">The sequence shown here is derived from an EMBL/GenBank/DDBJ whole genome shotgun (WGS) entry which is preliminary data.</text>
</comment>
<proteinExistence type="predicted"/>
<dbReference type="AlphaFoldDB" id="X0WAA8"/>
<reference evidence="1" key="1">
    <citation type="journal article" date="2014" name="Front. Microbiol.">
        <title>High frequency of phylogenetically diverse reductive dehalogenase-homologous genes in deep subseafloor sedimentary metagenomes.</title>
        <authorList>
            <person name="Kawai M."/>
            <person name="Futagami T."/>
            <person name="Toyoda A."/>
            <person name="Takaki Y."/>
            <person name="Nishi S."/>
            <person name="Hori S."/>
            <person name="Arai W."/>
            <person name="Tsubouchi T."/>
            <person name="Morono Y."/>
            <person name="Uchiyama I."/>
            <person name="Ito T."/>
            <person name="Fujiyama A."/>
            <person name="Inagaki F."/>
            <person name="Takami H."/>
        </authorList>
    </citation>
    <scope>NUCLEOTIDE SEQUENCE</scope>
    <source>
        <strain evidence="1">Expedition CK06-06</strain>
    </source>
</reference>
<accession>X0WAA8</accession>
<gene>
    <name evidence="1" type="ORF">S01H1_42792</name>
</gene>
<feature type="non-terminal residue" evidence="1">
    <location>
        <position position="45"/>
    </location>
</feature>
<protein>
    <submittedName>
        <fullName evidence="1">Uncharacterized protein</fullName>
    </submittedName>
</protein>
<sequence>MKPLPIGKIVVEEYLDGCGAWQDRLGVGKALSSLQVSLPQPRAIE</sequence>
<organism evidence="1">
    <name type="scientific">marine sediment metagenome</name>
    <dbReference type="NCBI Taxonomy" id="412755"/>
    <lineage>
        <taxon>unclassified sequences</taxon>
        <taxon>metagenomes</taxon>
        <taxon>ecological metagenomes</taxon>
    </lineage>
</organism>